<evidence type="ECO:0000256" key="3">
    <source>
        <dbReference type="ARBA" id="ARBA00015522"/>
    </source>
</evidence>
<feature type="signal peptide" evidence="6">
    <location>
        <begin position="1"/>
        <end position="36"/>
    </location>
</feature>
<dbReference type="PANTHER" id="PTHR13243">
    <property type="entry name" value="HSPC111 PROTEIN-RELATED"/>
    <property type="match status" value="1"/>
</dbReference>
<feature type="compositionally biased region" description="Acidic residues" evidence="5">
    <location>
        <begin position="135"/>
        <end position="144"/>
    </location>
</feature>
<feature type="chain" id="PRO_5043433511" description="Nucleolar protein 16" evidence="6">
    <location>
        <begin position="37"/>
        <end position="270"/>
    </location>
</feature>
<keyword evidence="6" id="KW-0732">Signal</keyword>
<evidence type="ECO:0000256" key="6">
    <source>
        <dbReference type="SAM" id="SignalP"/>
    </source>
</evidence>
<evidence type="ECO:0000256" key="2">
    <source>
        <dbReference type="ARBA" id="ARBA00008479"/>
    </source>
</evidence>
<proteinExistence type="inferred from homology"/>
<keyword evidence="4" id="KW-0539">Nucleus</keyword>
<dbReference type="GO" id="GO:0005730">
    <property type="term" value="C:nucleolus"/>
    <property type="evidence" value="ECO:0007669"/>
    <property type="project" value="UniProtKB-SubCell"/>
</dbReference>
<comment type="similarity">
    <text evidence="2">Belongs to the NOP16 family.</text>
</comment>
<dbReference type="VEuPathDB" id="VectorBase:AALB003171"/>
<accession>A0A182F9J6</accession>
<evidence type="ECO:0000256" key="5">
    <source>
        <dbReference type="SAM" id="MobiDB-lite"/>
    </source>
</evidence>
<reference evidence="7 8" key="1">
    <citation type="journal article" date="2017" name="G3 (Bethesda)">
        <title>The Physical Genome Mapping of Anopheles albimanus Corrected Scaffold Misassemblies and Identified Interarm Rearrangements in Genus Anopheles.</title>
        <authorList>
            <person name="Artemov G.N."/>
            <person name="Peery A.N."/>
            <person name="Jiang X."/>
            <person name="Tu Z."/>
            <person name="Stegniy V.N."/>
            <person name="Sharakhova M.V."/>
            <person name="Sharakhov I.V."/>
        </authorList>
    </citation>
    <scope>NUCLEOTIDE SEQUENCE [LARGE SCALE GENOMIC DNA]</scope>
    <source>
        <strain evidence="7 8">ALBI9_A</strain>
    </source>
</reference>
<dbReference type="Pfam" id="PF09420">
    <property type="entry name" value="Nop16"/>
    <property type="match status" value="1"/>
</dbReference>
<protein>
    <recommendedName>
        <fullName evidence="3">Nucleolar protein 16</fullName>
    </recommendedName>
</protein>
<evidence type="ECO:0000256" key="1">
    <source>
        <dbReference type="ARBA" id="ARBA00004604"/>
    </source>
</evidence>
<name>A0A182F9J6_ANOAL</name>
<dbReference type="Proteomes" id="UP000069272">
    <property type="component" value="Chromosome 2R"/>
</dbReference>
<comment type="subcellular location">
    <subcellularLocation>
        <location evidence="1">Nucleus</location>
        <location evidence="1">Nucleolus</location>
    </subcellularLocation>
</comment>
<dbReference type="VEuPathDB" id="VectorBase:AALB20_035950"/>
<evidence type="ECO:0000313" key="8">
    <source>
        <dbReference type="Proteomes" id="UP000069272"/>
    </source>
</evidence>
<dbReference type="AlphaFoldDB" id="A0A182F9J6"/>
<dbReference type="EnsemblMetazoa" id="AALB003171-RA">
    <property type="protein sequence ID" value="AALB003171-PA"/>
    <property type="gene ID" value="AALB003171"/>
</dbReference>
<dbReference type="GO" id="GO:0042273">
    <property type="term" value="P:ribosomal large subunit biogenesis"/>
    <property type="evidence" value="ECO:0007669"/>
    <property type="project" value="TreeGrafter"/>
</dbReference>
<dbReference type="PANTHER" id="PTHR13243:SF1">
    <property type="entry name" value="NUCLEOLAR PROTEIN 16"/>
    <property type="match status" value="1"/>
</dbReference>
<dbReference type="STRING" id="7167.A0A182F9J6"/>
<dbReference type="InterPro" id="IPR019002">
    <property type="entry name" value="Ribosome_biogenesis_Nop16"/>
</dbReference>
<organism evidence="7 8">
    <name type="scientific">Anopheles albimanus</name>
    <name type="common">New world malaria mosquito</name>
    <dbReference type="NCBI Taxonomy" id="7167"/>
    <lineage>
        <taxon>Eukaryota</taxon>
        <taxon>Metazoa</taxon>
        <taxon>Ecdysozoa</taxon>
        <taxon>Arthropoda</taxon>
        <taxon>Hexapoda</taxon>
        <taxon>Insecta</taxon>
        <taxon>Pterygota</taxon>
        <taxon>Neoptera</taxon>
        <taxon>Endopterygota</taxon>
        <taxon>Diptera</taxon>
        <taxon>Nematocera</taxon>
        <taxon>Culicoidea</taxon>
        <taxon>Culicidae</taxon>
        <taxon>Anophelinae</taxon>
        <taxon>Anopheles</taxon>
    </lineage>
</organism>
<evidence type="ECO:0000313" key="7">
    <source>
        <dbReference type="EnsemblMetazoa" id="AALB003171-PA"/>
    </source>
</evidence>
<sequence>ACKEQHLSARLSKPRAARVFWNLCLCFSVFLYQLSAAPETTMVRRLRRTKKNQKYDYNRNRKRLNIKDRLNGRVKCPEIRKEYDQNKVPAKNIREMGLAYNVNRAIPIPNVKRQMKLMERELNNVKPPLAAPATEGDEAGDSEETPAVPVVAGEQTKVKKARKPAPKQHVADQLEQEANEFNGIRYRLPRPQVRQIMMMVDRYGFNYAAMAKDRRNYEQETWRQFRAKVRRFLRIPAQCTPYLERKGWLDCDMTDATDPRWKEYGTDDEA</sequence>
<evidence type="ECO:0000256" key="4">
    <source>
        <dbReference type="ARBA" id="ARBA00023242"/>
    </source>
</evidence>
<reference evidence="7" key="2">
    <citation type="submission" date="2022-08" db="UniProtKB">
        <authorList>
            <consortium name="EnsemblMetazoa"/>
        </authorList>
    </citation>
    <scope>IDENTIFICATION</scope>
    <source>
        <strain evidence="7">STECLA/ALBI9_A</strain>
    </source>
</reference>
<keyword evidence="8" id="KW-1185">Reference proteome</keyword>
<feature type="region of interest" description="Disordered" evidence="5">
    <location>
        <begin position="127"/>
        <end position="146"/>
    </location>
</feature>